<feature type="domain" description="PA14" evidence="4">
    <location>
        <begin position="2140"/>
        <end position="2280"/>
    </location>
</feature>
<dbReference type="InterPro" id="IPR050557">
    <property type="entry name" value="RTX_toxin/Mannuronan_C5-epim"/>
</dbReference>
<dbReference type="InterPro" id="IPR001343">
    <property type="entry name" value="Hemolysn_Ca-bd"/>
</dbReference>
<evidence type="ECO:0000313" key="5">
    <source>
        <dbReference type="EMBL" id="MCT8327939.1"/>
    </source>
</evidence>
<dbReference type="SMART" id="SM00758">
    <property type="entry name" value="PA14"/>
    <property type="match status" value="2"/>
</dbReference>
<evidence type="ECO:0000256" key="1">
    <source>
        <dbReference type="ARBA" id="ARBA00004613"/>
    </source>
</evidence>
<keyword evidence="6" id="KW-1185">Reference proteome</keyword>
<dbReference type="Pfam" id="PF06594">
    <property type="entry name" value="HCBP_related"/>
    <property type="match status" value="7"/>
</dbReference>
<comment type="subcellular location">
    <subcellularLocation>
        <location evidence="1">Secreted</location>
    </subcellularLocation>
</comment>
<dbReference type="InterPro" id="IPR010566">
    <property type="entry name" value="Haemolys_ca-bd"/>
</dbReference>
<gene>
    <name evidence="5" type="ORF">N5I32_00255</name>
</gene>
<dbReference type="PANTHER" id="PTHR38340">
    <property type="entry name" value="S-LAYER PROTEIN"/>
    <property type="match status" value="1"/>
</dbReference>
<dbReference type="SUPFAM" id="SSF69318">
    <property type="entry name" value="Integrin alpha N-terminal domain"/>
    <property type="match status" value="2"/>
</dbReference>
<dbReference type="EMBL" id="JAOCQF010000001">
    <property type="protein sequence ID" value="MCT8327939.1"/>
    <property type="molecule type" value="Genomic_DNA"/>
</dbReference>
<keyword evidence="2" id="KW-0964">Secreted</keyword>
<dbReference type="Pfam" id="PF07691">
    <property type="entry name" value="PA14"/>
    <property type="match status" value="2"/>
</dbReference>
<dbReference type="Gene3D" id="3.90.182.10">
    <property type="entry name" value="Toxin - Anthrax Protective Antigen,domain 1"/>
    <property type="match status" value="1"/>
</dbReference>
<dbReference type="SUPFAM" id="SSF51120">
    <property type="entry name" value="beta-Roll"/>
    <property type="match status" value="9"/>
</dbReference>
<sequence length="3621" mass="376238">MKDDTVSKTKTDPQGRPPSDPKYTGPQPILLDLDGNGVKIDEISRSTTFIDAGGDGLKHRTAWAGAGDGVLFFDADGDGTISQKREYVFTEWDPTATSDMEALRSYFDTNGDGKLTAADAGFAQFRVLVTNADGTKTARSLAELGITEINLTEDATRIVLPDGSVIEGQTTFTKSDGSTGTVASTALVAEAEGHRVTEVVSTDGNGNRVVVSTAYGAGGQVLYAVTSVTSPTGASVTNSWDDDGDGVTDRIQTIDTVTNGDGSKAETIVNKVGALAATAITVSRTVTTRSADGASVVIERDSTGGGWFDQREVQVINADGSRTNTTSDLSQSGSVIRSVSETVAADGRTRATAANEDGLGGADTITTHVITVNGDLSRTEAVSVSNGDATLRSRETTVVSADGKTKTITSDLDGDGDTDLTEAQEITVSGAGSVSTITLTNGDGSLRSKDTHTQSADALTKTVARDVDGDGDNDTSTVDQTVVNADLSRVNTVTVTNVDGSVREKTMVTLGVDKVTSETWVDLDQDGTFQATDLVKSVTVDAGTQLRTAQIWERNADGSVRASEVVTTSADGLDTTRVRDSDGDGDADARIEDVTILAAGIATRTVTVRNQDNSLRTKTETVTSADGLTVISQSDIDGDGSYDASTIDARVLNGDGSTTRTVSDYAGNGTTLTGKATTEQSADRRTVTVTRDADGDGSVDGVTTSIEAADGSQTVTTAAYHANGGLRSQSVSAISANGLIATTEIDLDGDLIYDIVEADSSVLNIDGSRTRTVTLTNGDGSLRSSTVTTTSDDGLVTTVETDADGDGAFETVASSTNVLNANGSVTTTDQVRSQDATLLGQTQRTASDDGLVVTTGVDRDGDASADFTESRSTLLLNDGGVSVTTELRDAADVLRSRSVDTTSDDGRLSTTSTDVNGDGLFDLVTTRTVADDGSVTSVRREQASNGSLQAYAATIISDDGLVVTTVADADGDGGNERSALDTTVLNDDGSTTRTLVNVGANGAVFRATMIATSDDGLSQVRTDDWNHDGTADLTTNSTRSVSSAGIWTETLERRAADNTIIDSYAKVTSADRRAVTESFDADGNGVADRVTTTTIASDGQVTQATERLSTAGVIEATEVATVSGDGLVATIATDRNADGRIDLVRKSVTALGSDGSRTTTVEYTNDHHVLFGRTESHVTDDGLFMTERVDLDGDDIFEFQSEQRTTLAANGDRVISQVTRDAAGLDLSSAEIRQSGNGLQTRSRFDYTGDHDFDRETQRIEAADGSVVETLKFFAAGEELTYQSTTSVSADGRTTTQDTDLDGDGVADRRVVSAIDLDRDHTETWADTRADGSAIAQVAMDLSANGMSEVVTVSVDGAGPADISRETLRTFAADGALIETFSERIGAGTLAYRQVTTTAADGLSRVRSIDADGDGVTDANNTVETTLNADGSRTTADVATYANGNLRWSFETFESADGRLLTRSMDYDGNGLADKTIAIVVNADGSRSETEAAFGLGGQLTERFVTTTSADGLKTSIQRFGIEQTISRSPVDNGSYSWNNGVTAAVGATNVITDHQVDPSGVEIWTIDRTWKTTETREVHDELRTFTVTHTSHVEARLDAVAKALLVSEAARIFDTVLDRELDFSEIELLADYIKDGRLDGAALTTVLLAEGMLGGAEFAARYGTLTDAEFVTQLYWNALGRAPDMAELGSLLGALSGGTLDRGGLVLQLAESSEHLVVGNAHRLTNNFDVILNPVQYERNLDRVFVENLVQSISDVVYDRAPTEHELAFLRDRLLRDVDNPDDVAAALLALDGSILGFPASSLFGLSGNEFVNQAYLNALGRVATSAELSLWSDHISSGRITQAQFVASLAQSLDHLAAGNAHTQAEQGEFTTWAGSAGNDTSSFGAGANTSIPALMYGYAGNDTITGSALGDQIVGGTGVDSLKGEAGSDTYVWARGDGNDTIDDSATSMVETDRLVLTDVLSSDVALTRVQGSNNLIVTITGPGGAETLTVVNRFYSATESRGLEVIEFADGEVWSLSEILAQTKLEGTSANNTLTGTGYADNIHGLGGNDTIDGNNGDDVLIGGQGIDLLRGGTGNDLYVWGQGDGNDTIDDTGASLIEADVLALADTSAGLVSLRRNNGSNDLKIFIDGDGSYESSKGVLYYEYYSGLSQPTVATIPTTGVAGVGRLESMNLAALDAKHGGTGNYYAFRMFGTLDLVAAGDYTFNIQSDDGWSLLIDGVPVSNTTAYQWTANTVSLSAGQHTIEFAYFEAAGADYFNMTVSGPDTGGATVDLFASGLLGHAEDATHLMNISPGDYAAELAGQNEISVSNQFANTADGKGIEVIEFADGEVWSLSEILARTKVEGTSANNTLTGTGYADNIYGLAGNDTISGGAGDDVIVGGTGVDALWGGDVNANPETNGNDSYLWSKGDGGDTINDWAKSMVEQDTLVLLDVVSTEVSLTYSNANGDDLLITVIPTNETITIDERFKHNYTGYGIEAISFADGVIWTLDDLIARTRLNGDASANTLAGSGYADNIYGFGGNDTIDGNDGDDRIFGGAGADLLRGDNGNDLYAWSRGDGNDTIDETSTSLTDVDTLRLIDVNATGATLTKSGSDLIVSVNATSEVLTVKNRFASAGSGYGVEYIEFADGVVVEVLDSPVAEAIVTGTLAANTLTGWGYRDTIYGLDGNDTISAGAGDDALFGGTGVDSLKGEAGSDTYVWARGDGNDTIDDSATSMVETDRLVLTDVLSSDVTLTRAQGSNNLIVTITGPGGAETLTVVNRFYSATESRGLEVIEFADGEVWSLSEILAQTKLEGTSANNTLTGTGYADNIHGLGGNDTISGGAGDDALFGGTGVDSLKGEAGSDTYVWARGDGNDTIDDSATSMVETDRLVLTDVLSSDVALTRAQGSNNLIVTITGPVGAETLTVVNRFYSATEGRGLEVIEFADGEVWSLSEILARTKLEGTSANNTLTGTGYADNIHGLGGNDTIDGNNGDDVLIGGQGIDLLRGGTGNDLYVWGQGDGNDTITDAGVSLVEADELSLHGVAESQVSLFRDSGSTDLKVVVNGNGSYESSKGVLYYEYYSGLSQPTVATIPTTGAAGVGRLESMNLAALDAKHGGNGDNYAVRMFGTLDLAAAGDYTFNIQSDDGWALLIDGVPVSNTTAYQWTANTVSLSAGQHTIELAYFESVSVAYFNMTVSGPDTGGANADLFASGLLGHADDAKHLMNVSPVTYATDLAGQSTLVVTSQFASTSDGKGIEQIGFADGTNWSLSEILARTKVEGTSANNTLTGTGYADNIYGLAGNDTISGGAGDDVIVGGTGADTLKGEAGGDTYVWARGDGNDTIDDSATSMVETDRLVLTDVLSSDVTLTRAQGSNNLIVTIAGLSGAETLTVVNRFYSTSQGRGLEVIEFADGEVWSLSEILAQTKLEGTSANNTLTGTGYADNIYGLAGNDTISGGAGDDVLVGGAGADSLAGGGGEDTVSYITASQGVSVSLATSGAQTGIAGGDEVGDVLTDIDHIEGSLFGDVLVGDAWSNTLSGLDGNDSLRGGNGSDTLVGGTGADSFIFAAGDDQDIIRDFQDGTDLIRFEVAGLTFADLVLDEVAGSAVVRYGDGDIVVLEGVTLPQLSADDFIFV</sequence>
<feature type="region of interest" description="Disordered" evidence="3">
    <location>
        <begin position="1"/>
        <end position="28"/>
    </location>
</feature>
<comment type="caution">
    <text evidence="5">The sequence shown here is derived from an EMBL/GenBank/DDBJ whole genome shotgun (WGS) entry which is preliminary data.</text>
</comment>
<organism evidence="5 6">
    <name type="scientific">Albidovulum sediminis</name>
    <dbReference type="NCBI Taxonomy" id="3066345"/>
    <lineage>
        <taxon>Bacteria</taxon>
        <taxon>Pseudomonadati</taxon>
        <taxon>Pseudomonadota</taxon>
        <taxon>Alphaproteobacteria</taxon>
        <taxon>Rhodobacterales</taxon>
        <taxon>Paracoccaceae</taxon>
        <taxon>Albidovulum</taxon>
    </lineage>
</organism>
<reference evidence="6" key="1">
    <citation type="submission" date="2023-07" db="EMBL/GenBank/DDBJ databases">
        <title>Defluviimonas sediminis sp. nov., isolated from mangrove sediment.</title>
        <authorList>
            <person name="Liu L."/>
            <person name="Li J."/>
            <person name="Huang Y."/>
            <person name="Pan J."/>
            <person name="Li M."/>
        </authorList>
    </citation>
    <scope>NUCLEOTIDE SEQUENCE [LARGE SCALE GENOMIC DNA]</scope>
    <source>
        <strain evidence="6">FT324</strain>
    </source>
</reference>
<evidence type="ECO:0000259" key="4">
    <source>
        <dbReference type="PROSITE" id="PS51820"/>
    </source>
</evidence>
<dbReference type="PROSITE" id="PS51820">
    <property type="entry name" value="PA14"/>
    <property type="match status" value="2"/>
</dbReference>
<feature type="compositionally biased region" description="Basic and acidic residues" evidence="3">
    <location>
        <begin position="1"/>
        <end position="13"/>
    </location>
</feature>
<dbReference type="InterPro" id="IPR011049">
    <property type="entry name" value="Serralysin-like_metalloprot_C"/>
</dbReference>
<dbReference type="Pfam" id="PF13946">
    <property type="entry name" value="DUF4214"/>
    <property type="match status" value="2"/>
</dbReference>
<dbReference type="InterPro" id="IPR037524">
    <property type="entry name" value="PA14/GLEYA"/>
</dbReference>
<dbReference type="PRINTS" id="PR00313">
    <property type="entry name" value="CABNDNGRPT"/>
</dbReference>
<dbReference type="SUPFAM" id="SSF56988">
    <property type="entry name" value="Anthrax protective antigen"/>
    <property type="match status" value="1"/>
</dbReference>
<evidence type="ECO:0000313" key="6">
    <source>
        <dbReference type="Proteomes" id="UP001205601"/>
    </source>
</evidence>
<dbReference type="PROSITE" id="PS00330">
    <property type="entry name" value="HEMOLYSIN_CALCIUM"/>
    <property type="match status" value="13"/>
</dbReference>
<proteinExistence type="predicted"/>
<dbReference type="Gene3D" id="2.150.10.10">
    <property type="entry name" value="Serralysin-like metalloprotease, C-terminal"/>
    <property type="match status" value="9"/>
</dbReference>
<dbReference type="InterPro" id="IPR018511">
    <property type="entry name" value="Hemolysin-typ_Ca-bd_CS"/>
</dbReference>
<evidence type="ECO:0000256" key="2">
    <source>
        <dbReference type="ARBA" id="ARBA00022525"/>
    </source>
</evidence>
<dbReference type="PANTHER" id="PTHR38340:SF1">
    <property type="entry name" value="S-LAYER PROTEIN"/>
    <property type="match status" value="1"/>
</dbReference>
<dbReference type="Proteomes" id="UP001205601">
    <property type="component" value="Unassembled WGS sequence"/>
</dbReference>
<accession>A0ABT2NG93</accession>
<dbReference type="InterPro" id="IPR011658">
    <property type="entry name" value="PA14_dom"/>
</dbReference>
<dbReference type="InterPro" id="IPR028994">
    <property type="entry name" value="Integrin_alpha_N"/>
</dbReference>
<dbReference type="InterPro" id="IPR025282">
    <property type="entry name" value="DUF4214"/>
</dbReference>
<protein>
    <submittedName>
        <fullName evidence="5">DUF4214 domain-containing protein</fullName>
    </submittedName>
</protein>
<feature type="domain" description="PA14" evidence="4">
    <location>
        <begin position="3058"/>
        <end position="3198"/>
    </location>
</feature>
<evidence type="ECO:0000256" key="3">
    <source>
        <dbReference type="SAM" id="MobiDB-lite"/>
    </source>
</evidence>
<dbReference type="Pfam" id="PF00353">
    <property type="entry name" value="HemolysinCabind"/>
    <property type="match status" value="10"/>
</dbReference>
<name>A0ABT2NG93_9RHOB</name>